<dbReference type="VEuPathDB" id="FungiDB:AMAG_13135"/>
<dbReference type="OMA" id="SMITITH"/>
<dbReference type="PANTHER" id="PTHR15092:SF22">
    <property type="entry name" value="POLY(A)-SPECIFIC RIBONUCLEASE PNLDC1"/>
    <property type="match status" value="1"/>
</dbReference>
<dbReference type="eggNOG" id="KOG1990">
    <property type="taxonomic scope" value="Eukaryota"/>
</dbReference>
<reference evidence="3 4" key="1">
    <citation type="submission" date="2009-11" db="EMBL/GenBank/DDBJ databases">
        <title>Annotation of Allomyces macrogynus ATCC 38327.</title>
        <authorList>
            <consortium name="The Broad Institute Genome Sequencing Platform"/>
            <person name="Russ C."/>
            <person name="Cuomo C."/>
            <person name="Burger G."/>
            <person name="Gray M.W."/>
            <person name="Holland P.W.H."/>
            <person name="King N."/>
            <person name="Lang F.B.F."/>
            <person name="Roger A.J."/>
            <person name="Ruiz-Trillo I."/>
            <person name="Young S.K."/>
            <person name="Zeng Q."/>
            <person name="Gargeya S."/>
            <person name="Fitzgerald M."/>
            <person name="Haas B."/>
            <person name="Abouelleil A."/>
            <person name="Alvarado L."/>
            <person name="Arachchi H.M."/>
            <person name="Berlin A."/>
            <person name="Chapman S.B."/>
            <person name="Gearin G."/>
            <person name="Goldberg J."/>
            <person name="Griggs A."/>
            <person name="Gujja S."/>
            <person name="Hansen M."/>
            <person name="Heiman D."/>
            <person name="Howarth C."/>
            <person name="Larimer J."/>
            <person name="Lui A."/>
            <person name="MacDonald P.J.P."/>
            <person name="McCowen C."/>
            <person name="Montmayeur A."/>
            <person name="Murphy C."/>
            <person name="Neiman D."/>
            <person name="Pearson M."/>
            <person name="Priest M."/>
            <person name="Roberts A."/>
            <person name="Saif S."/>
            <person name="Shea T."/>
            <person name="Sisk P."/>
            <person name="Stolte C."/>
            <person name="Sykes S."/>
            <person name="Wortman J."/>
            <person name="Nusbaum C."/>
            <person name="Birren B."/>
        </authorList>
    </citation>
    <scope>NUCLEOTIDE SEQUENCE [LARGE SCALE GENOMIC DNA]</scope>
    <source>
        <strain evidence="3 4">ATCC 38327</strain>
    </source>
</reference>
<accession>A0A0L0SZL2</accession>
<evidence type="ECO:0000313" key="3">
    <source>
        <dbReference type="EMBL" id="KNE67952.1"/>
    </source>
</evidence>
<dbReference type="EMBL" id="GG745355">
    <property type="protein sequence ID" value="KNE67952.1"/>
    <property type="molecule type" value="Genomic_DNA"/>
</dbReference>
<dbReference type="SUPFAM" id="SSF53098">
    <property type="entry name" value="Ribonuclease H-like"/>
    <property type="match status" value="1"/>
</dbReference>
<organism evidence="3 4">
    <name type="scientific">Allomyces macrogynus (strain ATCC 38327)</name>
    <name type="common">Allomyces javanicus var. macrogynus</name>
    <dbReference type="NCBI Taxonomy" id="578462"/>
    <lineage>
        <taxon>Eukaryota</taxon>
        <taxon>Fungi</taxon>
        <taxon>Fungi incertae sedis</taxon>
        <taxon>Blastocladiomycota</taxon>
        <taxon>Blastocladiomycetes</taxon>
        <taxon>Blastocladiales</taxon>
        <taxon>Blastocladiaceae</taxon>
        <taxon>Allomyces</taxon>
    </lineage>
</organism>
<protein>
    <submittedName>
        <fullName evidence="3">Uncharacterized protein</fullName>
    </submittedName>
</protein>
<gene>
    <name evidence="3" type="ORF">AMAG_13135</name>
</gene>
<comment type="similarity">
    <text evidence="1">Belongs to the CAF1 family.</text>
</comment>
<dbReference type="GO" id="GO:0003723">
    <property type="term" value="F:RNA binding"/>
    <property type="evidence" value="ECO:0007669"/>
    <property type="project" value="TreeGrafter"/>
</dbReference>
<dbReference type="Gene3D" id="3.30.420.10">
    <property type="entry name" value="Ribonuclease H-like superfamily/Ribonuclease H"/>
    <property type="match status" value="1"/>
</dbReference>
<feature type="region of interest" description="Disordered" evidence="2">
    <location>
        <begin position="357"/>
        <end position="377"/>
    </location>
</feature>
<dbReference type="InterPro" id="IPR051181">
    <property type="entry name" value="CAF1_poly(A)_ribonucleases"/>
</dbReference>
<evidence type="ECO:0000313" key="4">
    <source>
        <dbReference type="Proteomes" id="UP000054350"/>
    </source>
</evidence>
<dbReference type="InterPro" id="IPR012337">
    <property type="entry name" value="RNaseH-like_sf"/>
</dbReference>
<keyword evidence="4" id="KW-1185">Reference proteome</keyword>
<dbReference type="Pfam" id="PF04857">
    <property type="entry name" value="CAF1"/>
    <property type="match status" value="1"/>
</dbReference>
<dbReference type="InterPro" id="IPR036397">
    <property type="entry name" value="RNaseH_sf"/>
</dbReference>
<dbReference type="InterPro" id="IPR006941">
    <property type="entry name" value="RNase_CAF1"/>
</dbReference>
<dbReference type="OrthoDB" id="1432093at2759"/>
<evidence type="ECO:0000256" key="1">
    <source>
        <dbReference type="ARBA" id="ARBA00008372"/>
    </source>
</evidence>
<dbReference type="STRING" id="578462.A0A0L0SZL2"/>
<sequence length="558" mass="60698">MMAHLATTNTSMITITHDTFMAALPVVRDAIAKADLIALDCEFSGIDDPHAAPLDRPLFYDSPEQLYQKSKAIVAKYRLLQLGLCCLTKRADNSNTYDARAFAFHLCPRAHADLGLDSTVTFQTSALQFMAKNGYDFGLTLGHGIAHLSRADVRHVEEAAAPYPFQTVFRPALGEAISQIQRFLADFHATPLPPQGIKPADLPVLLLDRASLGAGDRIELERLFAGQVDITGSSSDIRHFRLTPRTGRAASHSVAPDAAHRTRIVKEGTLFGKVMDALVAAQKPVIGHSIWFDLLFIWHELVDDLPPTLADFCAAVHGMFPILVDTKYLAYRMFGNAHVALKSLYAWTPGANADGPGSPSLATAFPRGTHDDEDATMADATTPPPPLPTVAIDTHHDQYFTATAFHDAAYDAYATACGYLKLAHHAAHVTRMWPSDAGIPSEWANGVQLHDNVFRNVRLDSGNEGPARPPGLGVRDAVLRVRVKGGASAAEVVAQVAKAVKEGFEVRFVARDVWFVELREVDDVEGLVRGIERGVAPVEKPGEGQEKTGDAWTVVRVW</sequence>
<dbReference type="PANTHER" id="PTHR15092">
    <property type="entry name" value="POLY A -SPECIFIC RIBONUCLEASE/TARGET OF EGR1, MEMBER 1"/>
    <property type="match status" value="1"/>
</dbReference>
<dbReference type="GO" id="GO:0000175">
    <property type="term" value="F:3'-5'-RNA exonuclease activity"/>
    <property type="evidence" value="ECO:0007669"/>
    <property type="project" value="TreeGrafter"/>
</dbReference>
<dbReference type="AlphaFoldDB" id="A0A0L0SZL2"/>
<evidence type="ECO:0000256" key="2">
    <source>
        <dbReference type="SAM" id="MobiDB-lite"/>
    </source>
</evidence>
<dbReference type="Proteomes" id="UP000054350">
    <property type="component" value="Unassembled WGS sequence"/>
</dbReference>
<reference evidence="4" key="2">
    <citation type="submission" date="2009-11" db="EMBL/GenBank/DDBJ databases">
        <title>The Genome Sequence of Allomyces macrogynus strain ATCC 38327.</title>
        <authorList>
            <consortium name="The Broad Institute Genome Sequencing Platform"/>
            <person name="Russ C."/>
            <person name="Cuomo C."/>
            <person name="Shea T."/>
            <person name="Young S.K."/>
            <person name="Zeng Q."/>
            <person name="Koehrsen M."/>
            <person name="Haas B."/>
            <person name="Borodovsky M."/>
            <person name="Guigo R."/>
            <person name="Alvarado L."/>
            <person name="Berlin A."/>
            <person name="Borenstein D."/>
            <person name="Chen Z."/>
            <person name="Engels R."/>
            <person name="Freedman E."/>
            <person name="Gellesch M."/>
            <person name="Goldberg J."/>
            <person name="Griggs A."/>
            <person name="Gujja S."/>
            <person name="Heiman D."/>
            <person name="Hepburn T."/>
            <person name="Howarth C."/>
            <person name="Jen D."/>
            <person name="Larson L."/>
            <person name="Lewis B."/>
            <person name="Mehta T."/>
            <person name="Park D."/>
            <person name="Pearson M."/>
            <person name="Roberts A."/>
            <person name="Saif S."/>
            <person name="Shenoy N."/>
            <person name="Sisk P."/>
            <person name="Stolte C."/>
            <person name="Sykes S."/>
            <person name="Walk T."/>
            <person name="White J."/>
            <person name="Yandava C."/>
            <person name="Burger G."/>
            <person name="Gray M.W."/>
            <person name="Holland P.W.H."/>
            <person name="King N."/>
            <person name="Lang F.B.F."/>
            <person name="Roger A.J."/>
            <person name="Ruiz-Trillo I."/>
            <person name="Lander E."/>
            <person name="Nusbaum C."/>
        </authorList>
    </citation>
    <scope>NUCLEOTIDE SEQUENCE [LARGE SCALE GENOMIC DNA]</scope>
    <source>
        <strain evidence="4">ATCC 38327</strain>
    </source>
</reference>
<proteinExistence type="inferred from homology"/>
<name>A0A0L0SZL2_ALLM3</name>